<dbReference type="SMART" id="SM00062">
    <property type="entry name" value="PBPb"/>
    <property type="match status" value="1"/>
</dbReference>
<dbReference type="AlphaFoldDB" id="A6UP27"/>
<evidence type="ECO:0000256" key="1">
    <source>
        <dbReference type="ARBA" id="ARBA00004196"/>
    </source>
</evidence>
<sequence length="248" mass="28612">MQHKSALLLILLLIASSGCILKNNELTLKEGTLTVGVYPYMAPMTYMKDDELTGYEIEMISEMAKRMDYNVNFKVYEFERLFSALEYNEIDCAIAGIGITIDRKTKFEFSRPYRYTFTVITVLKDSSISKINDIEGQKVGVLKGTLMENKANELRRTRSFEIIKYSSPEIMYSDLNSKKISAAITDLDSINYNSQNQNIRVLDEHLDIIYMGIALKKGNVELLNNINTVMLEMEKDGYFEYLRDTWIE</sequence>
<dbReference type="HOGENOM" id="CLU_019602_18_0_2"/>
<comment type="subcellular location">
    <subcellularLocation>
        <location evidence="1">Cell envelope</location>
    </subcellularLocation>
</comment>
<dbReference type="GeneID" id="5325914"/>
<evidence type="ECO:0000313" key="5">
    <source>
        <dbReference type="Proteomes" id="UP000001107"/>
    </source>
</evidence>
<proteinExistence type="predicted"/>
<protein>
    <submittedName>
        <fullName evidence="4">Extracellular solute-binding protein family 3</fullName>
    </submittedName>
</protein>
<dbReference type="PANTHER" id="PTHR35936:SF17">
    <property type="entry name" value="ARGININE-BINDING EXTRACELLULAR PROTEIN ARTP"/>
    <property type="match status" value="1"/>
</dbReference>
<accession>A6UP27</accession>
<dbReference type="RefSeq" id="WP_011972152.1">
    <property type="nucleotide sequence ID" value="NC_009634.1"/>
</dbReference>
<keyword evidence="2" id="KW-0732">Signal</keyword>
<dbReference type="eggNOG" id="arCOG01799">
    <property type="taxonomic scope" value="Archaea"/>
</dbReference>
<dbReference type="Proteomes" id="UP000001107">
    <property type="component" value="Chromosome"/>
</dbReference>
<dbReference type="OrthoDB" id="30671at2157"/>
<dbReference type="InterPro" id="IPR001638">
    <property type="entry name" value="Solute-binding_3/MltF_N"/>
</dbReference>
<dbReference type="CDD" id="cd13530">
    <property type="entry name" value="PBP2_peptides_like"/>
    <property type="match status" value="1"/>
</dbReference>
<reference evidence="4" key="1">
    <citation type="submission" date="2007-06" db="EMBL/GenBank/DDBJ databases">
        <title>Complete sequence of Methanococcus vannielii SB.</title>
        <authorList>
            <consortium name="US DOE Joint Genome Institute"/>
            <person name="Copeland A."/>
            <person name="Lucas S."/>
            <person name="Lapidus A."/>
            <person name="Barry K."/>
            <person name="Glavina del Rio T."/>
            <person name="Dalin E."/>
            <person name="Tice H."/>
            <person name="Pitluck S."/>
            <person name="Chain P."/>
            <person name="Malfatti S."/>
            <person name="Shin M."/>
            <person name="Vergez L."/>
            <person name="Schmutz J."/>
            <person name="Larimer F."/>
            <person name="Land M."/>
            <person name="Hauser L."/>
            <person name="Kyrpides N."/>
            <person name="Anderson I."/>
            <person name="Sieprawska-Lupa M."/>
            <person name="Whitman W.B."/>
            <person name="Richardson P."/>
        </authorList>
    </citation>
    <scope>NUCLEOTIDE SEQUENCE [LARGE SCALE GENOMIC DNA]</scope>
    <source>
        <strain evidence="4">SB</strain>
    </source>
</reference>
<dbReference type="InterPro" id="IPR018313">
    <property type="entry name" value="SBP_3_CS"/>
</dbReference>
<dbReference type="Gene3D" id="3.40.190.10">
    <property type="entry name" value="Periplasmic binding protein-like II"/>
    <property type="match status" value="2"/>
</dbReference>
<name>A6UP27_METVS</name>
<dbReference type="Pfam" id="PF00497">
    <property type="entry name" value="SBP_bac_3"/>
    <property type="match status" value="1"/>
</dbReference>
<dbReference type="KEGG" id="mvn:Mevan_0340"/>
<evidence type="ECO:0000313" key="4">
    <source>
        <dbReference type="EMBL" id="ABR54249.1"/>
    </source>
</evidence>
<dbReference type="PANTHER" id="PTHR35936">
    <property type="entry name" value="MEMBRANE-BOUND LYTIC MUREIN TRANSGLYCOSYLASE F"/>
    <property type="match status" value="1"/>
</dbReference>
<gene>
    <name evidence="4" type="ordered locus">Mevan_0340</name>
</gene>
<feature type="domain" description="Solute-binding protein family 3/N-terminal" evidence="3">
    <location>
        <begin position="32"/>
        <end position="248"/>
    </location>
</feature>
<evidence type="ECO:0000256" key="2">
    <source>
        <dbReference type="ARBA" id="ARBA00022729"/>
    </source>
</evidence>
<keyword evidence="5" id="KW-1185">Reference proteome</keyword>
<dbReference type="EMBL" id="CP000742">
    <property type="protein sequence ID" value="ABR54249.1"/>
    <property type="molecule type" value="Genomic_DNA"/>
</dbReference>
<evidence type="ECO:0000259" key="3">
    <source>
        <dbReference type="SMART" id="SM00062"/>
    </source>
</evidence>
<dbReference type="PROSITE" id="PS51257">
    <property type="entry name" value="PROKAR_LIPOPROTEIN"/>
    <property type="match status" value="1"/>
</dbReference>
<dbReference type="PROSITE" id="PS01039">
    <property type="entry name" value="SBP_BACTERIAL_3"/>
    <property type="match status" value="1"/>
</dbReference>
<dbReference type="STRING" id="406327.Mevan_0340"/>
<dbReference type="SUPFAM" id="SSF53850">
    <property type="entry name" value="Periplasmic binding protein-like II"/>
    <property type="match status" value="1"/>
</dbReference>
<organism evidence="4 5">
    <name type="scientific">Methanococcus vannielii (strain ATCC 35089 / DSM 1224 / JCM 13029 / OCM 148 / SB)</name>
    <dbReference type="NCBI Taxonomy" id="406327"/>
    <lineage>
        <taxon>Archaea</taxon>
        <taxon>Methanobacteriati</taxon>
        <taxon>Methanobacteriota</taxon>
        <taxon>Methanomada group</taxon>
        <taxon>Methanococci</taxon>
        <taxon>Methanococcales</taxon>
        <taxon>Methanococcaceae</taxon>
        <taxon>Methanococcus</taxon>
    </lineage>
</organism>